<dbReference type="SUPFAM" id="SSF48230">
    <property type="entry name" value="Chondroitin AC/alginate lyase"/>
    <property type="match status" value="1"/>
</dbReference>
<feature type="domain" description="Heparinase II/III-like C-terminal" evidence="4">
    <location>
        <begin position="512"/>
        <end position="698"/>
    </location>
</feature>
<feature type="transmembrane region" description="Helical" evidence="3">
    <location>
        <begin position="34"/>
        <end position="55"/>
    </location>
</feature>
<dbReference type="InterPro" id="IPR012480">
    <property type="entry name" value="Hepar_II_III_C"/>
</dbReference>
<dbReference type="Proteomes" id="UP000092993">
    <property type="component" value="Unassembled WGS sequence"/>
</dbReference>
<gene>
    <name evidence="5" type="ORF">A0H81_01229</name>
</gene>
<feature type="region of interest" description="Disordered" evidence="2">
    <location>
        <begin position="129"/>
        <end position="151"/>
    </location>
</feature>
<dbReference type="OrthoDB" id="3476529at2759"/>
<dbReference type="PANTHER" id="PTHR38045:SF1">
    <property type="entry name" value="HEPARINASE II_III-LIKE PROTEIN"/>
    <property type="match status" value="1"/>
</dbReference>
<protein>
    <recommendedName>
        <fullName evidence="4">Heparinase II/III-like C-terminal domain-containing protein</fullName>
    </recommendedName>
</protein>
<dbReference type="Gene3D" id="1.50.10.100">
    <property type="entry name" value="Chondroitin AC/alginate lyase"/>
    <property type="match status" value="1"/>
</dbReference>
<evidence type="ECO:0000259" key="4">
    <source>
        <dbReference type="Pfam" id="PF07940"/>
    </source>
</evidence>
<name>A0A1C7MS31_GRIFR</name>
<reference evidence="5 6" key="1">
    <citation type="submission" date="2016-03" db="EMBL/GenBank/DDBJ databases">
        <title>Whole genome sequencing of Grifola frondosa 9006-11.</title>
        <authorList>
            <person name="Min B."/>
            <person name="Park H."/>
            <person name="Kim J.-G."/>
            <person name="Cho H."/>
            <person name="Oh Y.-L."/>
            <person name="Kong W.-S."/>
            <person name="Choi I.-G."/>
        </authorList>
    </citation>
    <scope>NUCLEOTIDE SEQUENCE [LARGE SCALE GENOMIC DNA]</scope>
    <source>
        <strain evidence="5 6">9006-11</strain>
    </source>
</reference>
<comment type="caution">
    <text evidence="5">The sequence shown here is derived from an EMBL/GenBank/DDBJ whole genome shotgun (WGS) entry which is preliminary data.</text>
</comment>
<evidence type="ECO:0000313" key="6">
    <source>
        <dbReference type="Proteomes" id="UP000092993"/>
    </source>
</evidence>
<feature type="region of interest" description="Disordered" evidence="2">
    <location>
        <begin position="61"/>
        <end position="83"/>
    </location>
</feature>
<keyword evidence="6" id="KW-1185">Reference proteome</keyword>
<proteinExistence type="predicted"/>
<dbReference type="GO" id="GO:0016829">
    <property type="term" value="F:lyase activity"/>
    <property type="evidence" value="ECO:0007669"/>
    <property type="project" value="InterPro"/>
</dbReference>
<dbReference type="EMBL" id="LUGG01000001">
    <property type="protein sequence ID" value="OBZ79527.1"/>
    <property type="molecule type" value="Genomic_DNA"/>
</dbReference>
<dbReference type="PANTHER" id="PTHR38045">
    <property type="entry name" value="CHROMOSOME 1, WHOLE GENOME SHOTGUN SEQUENCE"/>
    <property type="match status" value="1"/>
</dbReference>
<keyword evidence="3" id="KW-0472">Membrane</keyword>
<dbReference type="InterPro" id="IPR008929">
    <property type="entry name" value="Chondroitin_lyas"/>
</dbReference>
<dbReference type="STRING" id="5627.A0A1C7MS31"/>
<dbReference type="Gene3D" id="2.70.98.70">
    <property type="match status" value="1"/>
</dbReference>
<keyword evidence="3" id="KW-0812">Transmembrane</keyword>
<feature type="compositionally biased region" description="Low complexity" evidence="2">
    <location>
        <begin position="62"/>
        <end position="79"/>
    </location>
</feature>
<accession>A0A1C7MS31</accession>
<sequence length="777" mass="84968">MASPYSNTPYDQVSPNESSGFLATRRPKRHISNWIKFGIPLLIAVIIAAVLGGVLGSRAHNNHSSSTSSGASTNPSATGEVAASQAASIKEAVGLFPTGTDSQYLLPIYPSTTNTAAFTTPTFNPSNNASLAWPKDPFQPSNPSPTSVRSDRPRLIAPSYKWQALPQLIQNDPYLKFWNDTIFGNATAYYPLPPVVYHMDGSSGILDNAREIKMRLKAFSYVYRMTNDTKWVDRAFLELQNAAGNGTASFGPDSQDRWNPTHFLDTAEFTAAFGYAYDWLYDAWNDTQREQIRTSMVFYGLETGLNAFSNSTTGWWADNIEGNWNCVCNGGLTVGALAILGDDTSGIAEQILGLTIDNAKSNCALAVSTDGTWAETANYWYFGTTGHAEMASSLMTATGSDYDLLSVNTNFNLTGLFHMYVTGPGSLFSYGDHGPNKFSTTANSILFYGDQFDHPEYILFQRDQHDAPEPWSMFWYDPTVAGAFWDDMPLDHFFDNQLDQWGSMRSSWTDENALYIGVKAGQLLGHQNHNDLDCGDFVIDALGTRWAGELGSGDYLSTNYFDGDTQNGDRWLYYRKRTEGQNTILVNQANQNVNAAPTIKHDTSNTTQGSSTVLDVPSNSTAFFTADLTSAYNDTTSFKRGIRMLNGRKQVLLQDDITASGSIMWRMHTNASVAIDSSGTSATLTIGDQTLQMQILNAPSGATITQGPATRFSNDPPLPPGQVDQPNPGVTVVMISLPAGTYSLQVLFNPQWSGMSASDFVTPPSVPIDSWTLTSHN</sequence>
<comment type="subcellular location">
    <subcellularLocation>
        <location evidence="1">Cell envelope</location>
    </subcellularLocation>
</comment>
<evidence type="ECO:0000256" key="1">
    <source>
        <dbReference type="ARBA" id="ARBA00004196"/>
    </source>
</evidence>
<dbReference type="AlphaFoldDB" id="A0A1C7MS31"/>
<evidence type="ECO:0000313" key="5">
    <source>
        <dbReference type="EMBL" id="OBZ79527.1"/>
    </source>
</evidence>
<evidence type="ECO:0000256" key="2">
    <source>
        <dbReference type="SAM" id="MobiDB-lite"/>
    </source>
</evidence>
<dbReference type="Pfam" id="PF07940">
    <property type="entry name" value="Hepar_II_III_C"/>
    <property type="match status" value="1"/>
</dbReference>
<feature type="compositionally biased region" description="Polar residues" evidence="2">
    <location>
        <begin position="139"/>
        <end position="148"/>
    </location>
</feature>
<evidence type="ECO:0000256" key="3">
    <source>
        <dbReference type="SAM" id="Phobius"/>
    </source>
</evidence>
<keyword evidence="3" id="KW-1133">Transmembrane helix</keyword>
<organism evidence="5 6">
    <name type="scientific">Grifola frondosa</name>
    <name type="common">Maitake</name>
    <name type="synonym">Polyporus frondosus</name>
    <dbReference type="NCBI Taxonomy" id="5627"/>
    <lineage>
        <taxon>Eukaryota</taxon>
        <taxon>Fungi</taxon>
        <taxon>Dikarya</taxon>
        <taxon>Basidiomycota</taxon>
        <taxon>Agaricomycotina</taxon>
        <taxon>Agaricomycetes</taxon>
        <taxon>Polyporales</taxon>
        <taxon>Grifolaceae</taxon>
        <taxon>Grifola</taxon>
    </lineage>
</organism>